<evidence type="ECO:0000313" key="3">
    <source>
        <dbReference type="EMBL" id="PRP90427.1"/>
    </source>
</evidence>
<gene>
    <name evidence="3" type="ORF">ENSA5_65190</name>
</gene>
<comment type="caution">
    <text evidence="3">The sequence shown here is derived from an EMBL/GenBank/DDBJ whole genome shotgun (WGS) entry which is preliminary data.</text>
</comment>
<dbReference type="Proteomes" id="UP000237968">
    <property type="component" value="Unassembled WGS sequence"/>
</dbReference>
<evidence type="ECO:0000313" key="4">
    <source>
        <dbReference type="Proteomes" id="UP000237968"/>
    </source>
</evidence>
<reference evidence="3 4" key="1">
    <citation type="submission" date="2018-03" db="EMBL/GenBank/DDBJ databases">
        <title>Draft Genome Sequences of the Obligatory Marine Myxobacteria Enhygromyxa salina SWB005.</title>
        <authorList>
            <person name="Poehlein A."/>
            <person name="Moghaddam J.A."/>
            <person name="Harms H."/>
            <person name="Alanjari M."/>
            <person name="Koenig G.M."/>
            <person name="Daniel R."/>
            <person name="Schaeberle T.F."/>
        </authorList>
    </citation>
    <scope>NUCLEOTIDE SEQUENCE [LARGE SCALE GENOMIC DNA]</scope>
    <source>
        <strain evidence="3 4">SWB005</strain>
    </source>
</reference>
<dbReference type="NCBIfam" id="NF038353">
    <property type="entry name" value="FxLYD_dom"/>
    <property type="match status" value="1"/>
</dbReference>
<name>A0A2S9XC44_9BACT</name>
<dbReference type="InterPro" id="IPR047676">
    <property type="entry name" value="FxLYD_dom"/>
</dbReference>
<feature type="region of interest" description="Disordered" evidence="1">
    <location>
        <begin position="89"/>
        <end position="140"/>
    </location>
</feature>
<accession>A0A2S9XC44</accession>
<keyword evidence="4" id="KW-1185">Reference proteome</keyword>
<evidence type="ECO:0000256" key="2">
    <source>
        <dbReference type="SAM" id="Phobius"/>
    </source>
</evidence>
<dbReference type="AlphaFoldDB" id="A0A2S9XC44"/>
<dbReference type="EMBL" id="PVNK01000282">
    <property type="protein sequence ID" value="PRP90427.1"/>
    <property type="molecule type" value="Genomic_DNA"/>
</dbReference>
<keyword evidence="2" id="KW-0472">Membrane</keyword>
<evidence type="ECO:0000256" key="1">
    <source>
        <dbReference type="SAM" id="MobiDB-lite"/>
    </source>
</evidence>
<protein>
    <submittedName>
        <fullName evidence="3">Uncharacterized protein</fullName>
    </submittedName>
</protein>
<feature type="compositionally biased region" description="Low complexity" evidence="1">
    <location>
        <begin position="125"/>
        <end position="140"/>
    </location>
</feature>
<organism evidence="3 4">
    <name type="scientific">Enhygromyxa salina</name>
    <dbReference type="NCBI Taxonomy" id="215803"/>
    <lineage>
        <taxon>Bacteria</taxon>
        <taxon>Pseudomonadati</taxon>
        <taxon>Myxococcota</taxon>
        <taxon>Polyangia</taxon>
        <taxon>Nannocystales</taxon>
        <taxon>Nannocystaceae</taxon>
        <taxon>Enhygromyxa</taxon>
    </lineage>
</organism>
<keyword evidence="2" id="KW-0812">Transmembrane</keyword>
<sequence length="329" mass="34288">MSTQPLVCPSCHGPAATGPDANGEYRCDYCGTRFRRAAAPAEPAPVVVKVSPTADGGQRTTALLLGLLVAIVGLSVAGAMFWLGAQQDHESASPSSPRTASASTPSRLSAEPKVVAPRDSVAVQAPAAAEPEPEAPASASFEFHRNQSGYKESYYALGIVENTSPFVIDKPKVTAVLLDADGKELGTKFGFATRGPLGPGDSSPVKILIDDPPAHDSVRFEVAPRKASYVPPQVEGLRVEPGEPRPAKYGDDRWEIDGKVFNDGAEAAKFVAIEIQALDADGKLMAVHSTFADADLVAPGDEARFSTGTFAAAGEVDHFEFSVAGMPGG</sequence>
<feature type="transmembrane region" description="Helical" evidence="2">
    <location>
        <begin position="62"/>
        <end position="85"/>
    </location>
</feature>
<dbReference type="OrthoDB" id="9824789at2"/>
<feature type="compositionally biased region" description="Low complexity" evidence="1">
    <location>
        <begin position="92"/>
        <end position="107"/>
    </location>
</feature>
<dbReference type="RefSeq" id="WP_106395680.1">
    <property type="nucleotide sequence ID" value="NZ_PVNK01000282.1"/>
</dbReference>
<keyword evidence="2" id="KW-1133">Transmembrane helix</keyword>
<proteinExistence type="predicted"/>